<evidence type="ECO:0000313" key="2">
    <source>
        <dbReference type="Proteomes" id="UP000789342"/>
    </source>
</evidence>
<gene>
    <name evidence="1" type="ORF">AMORRO_LOCUS13127</name>
</gene>
<protein>
    <submittedName>
        <fullName evidence="1">1347_t:CDS:1</fullName>
    </submittedName>
</protein>
<sequence>QKYKEKSDIVSLSIITLGLSALSHIVENAGDTLHSDQLRGCNDSIRLDFPEIDSNGTGSLKWCKSLWQALLTRLSDSLSIICL</sequence>
<accession>A0A9N9I2G0</accession>
<dbReference type="Proteomes" id="UP000789342">
    <property type="component" value="Unassembled WGS sequence"/>
</dbReference>
<comment type="caution">
    <text evidence="1">The sequence shown here is derived from an EMBL/GenBank/DDBJ whole genome shotgun (WGS) entry which is preliminary data.</text>
</comment>
<dbReference type="EMBL" id="CAJVPV010021361">
    <property type="protein sequence ID" value="CAG8717671.1"/>
    <property type="molecule type" value="Genomic_DNA"/>
</dbReference>
<organism evidence="1 2">
    <name type="scientific">Acaulospora morrowiae</name>
    <dbReference type="NCBI Taxonomy" id="94023"/>
    <lineage>
        <taxon>Eukaryota</taxon>
        <taxon>Fungi</taxon>
        <taxon>Fungi incertae sedis</taxon>
        <taxon>Mucoromycota</taxon>
        <taxon>Glomeromycotina</taxon>
        <taxon>Glomeromycetes</taxon>
        <taxon>Diversisporales</taxon>
        <taxon>Acaulosporaceae</taxon>
        <taxon>Acaulospora</taxon>
    </lineage>
</organism>
<name>A0A9N9I2G0_9GLOM</name>
<proteinExistence type="predicted"/>
<feature type="non-terminal residue" evidence="1">
    <location>
        <position position="1"/>
    </location>
</feature>
<reference evidence="1" key="1">
    <citation type="submission" date="2021-06" db="EMBL/GenBank/DDBJ databases">
        <authorList>
            <person name="Kallberg Y."/>
            <person name="Tangrot J."/>
            <person name="Rosling A."/>
        </authorList>
    </citation>
    <scope>NUCLEOTIDE SEQUENCE</scope>
    <source>
        <strain evidence="1">CL551</strain>
    </source>
</reference>
<dbReference type="AlphaFoldDB" id="A0A9N9I2G0"/>
<keyword evidence="2" id="KW-1185">Reference proteome</keyword>
<evidence type="ECO:0000313" key="1">
    <source>
        <dbReference type="EMBL" id="CAG8717671.1"/>
    </source>
</evidence>